<evidence type="ECO:0000313" key="2">
    <source>
        <dbReference type="EMBL" id="RBW67944.1"/>
    </source>
</evidence>
<gene>
    <name evidence="2" type="ORF">DS031_19245</name>
</gene>
<proteinExistence type="predicted"/>
<feature type="transmembrane region" description="Helical" evidence="1">
    <location>
        <begin position="88"/>
        <end position="106"/>
    </location>
</feature>
<dbReference type="Proteomes" id="UP000253314">
    <property type="component" value="Unassembled WGS sequence"/>
</dbReference>
<dbReference type="OrthoDB" id="1681403at2"/>
<reference evidence="2 3" key="1">
    <citation type="submission" date="2018-07" db="EMBL/GenBank/DDBJ databases">
        <title>Lottiidibacillus patelloidae gen. nov., sp. nov., isolated from the intestinal tract of a marine limpet and the reclassification of B. taeanensis BH030017T, B. algicola KMM 3737T and B. hwajinpoensis SW-72T as genus Lottiidibacillus.</title>
        <authorList>
            <person name="Liu R."/>
            <person name="Huang Z."/>
        </authorList>
    </citation>
    <scope>NUCLEOTIDE SEQUENCE [LARGE SCALE GENOMIC DNA]</scope>
    <source>
        <strain evidence="2 3">BH030017</strain>
    </source>
</reference>
<keyword evidence="3" id="KW-1185">Reference proteome</keyword>
<protein>
    <submittedName>
        <fullName evidence="2">Uncharacterized protein</fullName>
    </submittedName>
</protein>
<dbReference type="RefSeq" id="WP_113807723.1">
    <property type="nucleotide sequence ID" value="NZ_QOCW01000027.1"/>
</dbReference>
<keyword evidence="1" id="KW-0472">Membrane</keyword>
<dbReference type="AlphaFoldDB" id="A0A366XUZ2"/>
<feature type="transmembrane region" description="Helical" evidence="1">
    <location>
        <begin position="28"/>
        <end position="45"/>
    </location>
</feature>
<dbReference type="EMBL" id="QOCW01000027">
    <property type="protein sequence ID" value="RBW67944.1"/>
    <property type="molecule type" value="Genomic_DNA"/>
</dbReference>
<evidence type="ECO:0000256" key="1">
    <source>
        <dbReference type="SAM" id="Phobius"/>
    </source>
</evidence>
<sequence>MNQLPPYRRRRAHISQFSTAQLHLKNPLVVAFFSFSYPGFGHLLLHRYAAALMLISWELFINNLANVNLGVLYSLLGDFDKAKEVLDERWLILYVGIYMFGIWDGYRTAVDLNKQYLLADWEDFPLSPLKLGAWDLNYLDKRKPWVALSWSTLIPGLGHLYLHKVMVGFFIFGYTIAIMYYSHIPIAIQYSLIGEFAKVSEVLDMQWTLYLPSIHLFIIYDAYVSAVEYNKLCEKELSNYLRRTYQNPNFKLPI</sequence>
<keyword evidence="1" id="KW-0812">Transmembrane</keyword>
<accession>A0A366XUZ2</accession>
<feature type="transmembrane region" description="Helical" evidence="1">
    <location>
        <begin position="51"/>
        <end position="76"/>
    </location>
</feature>
<evidence type="ECO:0000313" key="3">
    <source>
        <dbReference type="Proteomes" id="UP000253314"/>
    </source>
</evidence>
<organism evidence="2 3">
    <name type="scientific">Bacillus taeanensis</name>
    <dbReference type="NCBI Taxonomy" id="273032"/>
    <lineage>
        <taxon>Bacteria</taxon>
        <taxon>Bacillati</taxon>
        <taxon>Bacillota</taxon>
        <taxon>Bacilli</taxon>
        <taxon>Bacillales</taxon>
        <taxon>Bacillaceae</taxon>
        <taxon>Bacillus</taxon>
    </lineage>
</organism>
<name>A0A366XUZ2_9BACI</name>
<feature type="transmembrane region" description="Helical" evidence="1">
    <location>
        <begin position="160"/>
        <end position="181"/>
    </location>
</feature>
<keyword evidence="1" id="KW-1133">Transmembrane helix</keyword>
<comment type="caution">
    <text evidence="2">The sequence shown here is derived from an EMBL/GenBank/DDBJ whole genome shotgun (WGS) entry which is preliminary data.</text>
</comment>